<dbReference type="SUPFAM" id="SSF47598">
    <property type="entry name" value="Ribbon-helix-helix"/>
    <property type="match status" value="1"/>
</dbReference>
<proteinExistence type="predicted"/>
<accession>A0A8S5LZU3</accession>
<dbReference type="Gene3D" id="1.20.5.780">
    <property type="entry name" value="Single helix bin"/>
    <property type="match status" value="1"/>
</dbReference>
<dbReference type="EMBL" id="BK014784">
    <property type="protein sequence ID" value="DAD75478.1"/>
    <property type="molecule type" value="Genomic_DNA"/>
</dbReference>
<organism evidence="1">
    <name type="scientific">Siphoviridae sp. ctuvC1</name>
    <dbReference type="NCBI Taxonomy" id="2826507"/>
    <lineage>
        <taxon>Viruses</taxon>
        <taxon>Duplodnaviria</taxon>
        <taxon>Heunggongvirae</taxon>
        <taxon>Uroviricota</taxon>
        <taxon>Caudoviricetes</taxon>
    </lineage>
</organism>
<sequence length="52" mass="5782">MNNTTTRDNLLLVKMTDDEKEQIRQAAKLLGLTMSAYVRMVLLAAAGKEKGE</sequence>
<evidence type="ECO:0000313" key="1">
    <source>
        <dbReference type="EMBL" id="DAD75478.1"/>
    </source>
</evidence>
<dbReference type="InterPro" id="IPR053842">
    <property type="entry name" value="NikA-like"/>
</dbReference>
<reference evidence="1" key="1">
    <citation type="journal article" date="2021" name="Proc. Natl. Acad. Sci. U.S.A.">
        <title>A Catalog of Tens of Thousands of Viruses from Human Metagenomes Reveals Hidden Associations with Chronic Diseases.</title>
        <authorList>
            <person name="Tisza M.J."/>
            <person name="Buck C.B."/>
        </authorList>
    </citation>
    <scope>NUCLEOTIDE SEQUENCE</scope>
    <source>
        <strain evidence="1">CtuvC1</strain>
    </source>
</reference>
<protein>
    <submittedName>
        <fullName evidence="1">Transcriptional regulator, RHH-like, CopG</fullName>
    </submittedName>
</protein>
<dbReference type="Pfam" id="PF21983">
    <property type="entry name" value="NikA-like"/>
    <property type="match status" value="1"/>
</dbReference>
<dbReference type="InterPro" id="IPR010985">
    <property type="entry name" value="Ribbon_hlx_hlx"/>
</dbReference>
<name>A0A8S5LZU3_9CAUD</name>
<dbReference type="GO" id="GO:0006355">
    <property type="term" value="P:regulation of DNA-templated transcription"/>
    <property type="evidence" value="ECO:0007669"/>
    <property type="project" value="InterPro"/>
</dbReference>